<evidence type="ECO:0000313" key="3">
    <source>
        <dbReference type="WBParaSite" id="SVE_0395100.1"/>
    </source>
</evidence>
<dbReference type="WBParaSite" id="SVE_0395100.1">
    <property type="protein sequence ID" value="SVE_0395100.1"/>
    <property type="gene ID" value="SVE_0395100"/>
</dbReference>
<keyword evidence="1" id="KW-0732">Signal</keyword>
<evidence type="ECO:0000256" key="1">
    <source>
        <dbReference type="SAM" id="SignalP"/>
    </source>
</evidence>
<reference evidence="3" key="2">
    <citation type="submission" date="2015-08" db="UniProtKB">
        <authorList>
            <consortium name="WormBaseParasite"/>
        </authorList>
    </citation>
    <scope>IDENTIFICATION</scope>
</reference>
<accession>A0A0K0F561</accession>
<reference evidence="2" key="1">
    <citation type="submission" date="2014-07" db="EMBL/GenBank/DDBJ databases">
        <authorList>
            <person name="Martin A.A"/>
            <person name="De Silva N."/>
        </authorList>
    </citation>
    <scope>NUCLEOTIDE SEQUENCE</scope>
</reference>
<feature type="signal peptide" evidence="1">
    <location>
        <begin position="1"/>
        <end position="22"/>
    </location>
</feature>
<protein>
    <submittedName>
        <fullName evidence="3">Uncharacterized protein</fullName>
    </submittedName>
</protein>
<name>A0A0K0F561_STRVS</name>
<evidence type="ECO:0000313" key="2">
    <source>
        <dbReference type="Proteomes" id="UP000035680"/>
    </source>
</evidence>
<keyword evidence="2" id="KW-1185">Reference proteome</keyword>
<dbReference type="Proteomes" id="UP000035680">
    <property type="component" value="Unassembled WGS sequence"/>
</dbReference>
<organism evidence="2 3">
    <name type="scientific">Strongyloides venezuelensis</name>
    <name type="common">Threadworm</name>
    <dbReference type="NCBI Taxonomy" id="75913"/>
    <lineage>
        <taxon>Eukaryota</taxon>
        <taxon>Metazoa</taxon>
        <taxon>Ecdysozoa</taxon>
        <taxon>Nematoda</taxon>
        <taxon>Chromadorea</taxon>
        <taxon>Rhabditida</taxon>
        <taxon>Tylenchina</taxon>
        <taxon>Panagrolaimomorpha</taxon>
        <taxon>Strongyloidoidea</taxon>
        <taxon>Strongyloididae</taxon>
        <taxon>Strongyloides</taxon>
    </lineage>
</organism>
<feature type="chain" id="PRO_5005329191" evidence="1">
    <location>
        <begin position="23"/>
        <end position="178"/>
    </location>
</feature>
<dbReference type="AlphaFoldDB" id="A0A0K0F561"/>
<sequence length="178" mass="21481">MCEIYIFFKLILIFYLCNNLLGYKLQCCPNYGIVICYIVIKPEGKTFKNKVLPLLNNSIKLLIFNNWQEYSKDSRKLYELNREIRHKLDRNDIYTICAKLKILEKCTYHTYLILTTKSRNRIFDFRRNTLNRFSIRGSFKNFRSSFGRYSFNVNNQDRSKAQVYRRSNSFKEFHSPSN</sequence>
<proteinExistence type="predicted"/>